<gene>
    <name evidence="1" type="ORF">CLV73_0213</name>
</gene>
<evidence type="ECO:0000313" key="2">
    <source>
        <dbReference type="Proteomes" id="UP000228740"/>
    </source>
</evidence>
<dbReference type="OrthoDB" id="1253570at2"/>
<proteinExistence type="predicted"/>
<reference evidence="1 2" key="1">
    <citation type="submission" date="2017-11" db="EMBL/GenBank/DDBJ databases">
        <title>Genomic Encyclopedia of Archaeal and Bacterial Type Strains, Phase II (KMG-II): From Individual Species to Whole Genera.</title>
        <authorList>
            <person name="Goeker M."/>
        </authorList>
    </citation>
    <scope>NUCLEOTIDE SEQUENCE [LARGE SCALE GENOMIC DNA]</scope>
    <source>
        <strain evidence="1 2">DSM 27617</strain>
    </source>
</reference>
<keyword evidence="2" id="KW-1185">Reference proteome</keyword>
<dbReference type="RefSeq" id="WP_100375052.1">
    <property type="nucleotide sequence ID" value="NZ_PGFD01000001.1"/>
</dbReference>
<accession>A0A2M9C5Z2</accession>
<protein>
    <submittedName>
        <fullName evidence="1">Uncharacterized protein</fullName>
    </submittedName>
</protein>
<organism evidence="1 2">
    <name type="scientific">Chryseobacterium geocarposphaerae</name>
    <dbReference type="NCBI Taxonomy" id="1416776"/>
    <lineage>
        <taxon>Bacteria</taxon>
        <taxon>Pseudomonadati</taxon>
        <taxon>Bacteroidota</taxon>
        <taxon>Flavobacteriia</taxon>
        <taxon>Flavobacteriales</taxon>
        <taxon>Weeksellaceae</taxon>
        <taxon>Chryseobacterium group</taxon>
        <taxon>Chryseobacterium</taxon>
    </lineage>
</organism>
<comment type="caution">
    <text evidence="1">The sequence shown here is derived from an EMBL/GenBank/DDBJ whole genome shotgun (WGS) entry which is preliminary data.</text>
</comment>
<evidence type="ECO:0000313" key="1">
    <source>
        <dbReference type="EMBL" id="PJJ66245.1"/>
    </source>
</evidence>
<dbReference type="AlphaFoldDB" id="A0A2M9C5Z2"/>
<name>A0A2M9C5Z2_9FLAO</name>
<dbReference type="EMBL" id="PGFD01000001">
    <property type="protein sequence ID" value="PJJ66245.1"/>
    <property type="molecule type" value="Genomic_DNA"/>
</dbReference>
<dbReference type="Proteomes" id="UP000228740">
    <property type="component" value="Unassembled WGS sequence"/>
</dbReference>
<sequence>MGLGLEINLVFDAKEPLEEYLHVKNKYQFDGRSGLNLVMSGEGDVDAGDDEMRLLRQIEKVLQIDLTLLDFWEKYDEFIEIRSLRLKLLELEDLLVNNPEFYHKICWGHDIERGYLKEIFLQDVRFLIERLNLNLKNGACLVKYISD</sequence>